<organism evidence="4 5">
    <name type="scientific">Planomonospora parontospora</name>
    <dbReference type="NCBI Taxonomy" id="58119"/>
    <lineage>
        <taxon>Bacteria</taxon>
        <taxon>Bacillati</taxon>
        <taxon>Actinomycetota</taxon>
        <taxon>Actinomycetes</taxon>
        <taxon>Streptosporangiales</taxon>
        <taxon>Streptosporangiaceae</taxon>
        <taxon>Planomonospora</taxon>
    </lineage>
</organism>
<evidence type="ECO:0000259" key="3">
    <source>
        <dbReference type="Pfam" id="PF11887"/>
    </source>
</evidence>
<feature type="compositionally biased region" description="Low complexity" evidence="1">
    <location>
        <begin position="16"/>
        <end position="26"/>
    </location>
</feature>
<dbReference type="EMBL" id="BMQD01000001">
    <property type="protein sequence ID" value="GGK48896.1"/>
    <property type="molecule type" value="Genomic_DNA"/>
</dbReference>
<dbReference type="Pfam" id="PF11887">
    <property type="entry name" value="Mce4_CUP1"/>
    <property type="match status" value="1"/>
</dbReference>
<feature type="domain" description="Mammalian cell entry C-terminal" evidence="3">
    <location>
        <begin position="148"/>
        <end position="323"/>
    </location>
</feature>
<evidence type="ECO:0000313" key="4">
    <source>
        <dbReference type="EMBL" id="GGK48896.1"/>
    </source>
</evidence>
<feature type="region of interest" description="Disordered" evidence="1">
    <location>
        <begin position="1"/>
        <end position="34"/>
    </location>
</feature>
<reference evidence="4" key="2">
    <citation type="submission" date="2022-09" db="EMBL/GenBank/DDBJ databases">
        <authorList>
            <person name="Sun Q."/>
            <person name="Ohkuma M."/>
        </authorList>
    </citation>
    <scope>NUCLEOTIDE SEQUENCE</scope>
    <source>
        <strain evidence="4">JCM 3093</strain>
    </source>
</reference>
<gene>
    <name evidence="4" type="ORF">GCM10010126_05560</name>
</gene>
<reference evidence="4" key="1">
    <citation type="journal article" date="2014" name="Int. J. Syst. Evol. Microbiol.">
        <title>Complete genome sequence of Corynebacterium casei LMG S-19264T (=DSM 44701T), isolated from a smear-ripened cheese.</title>
        <authorList>
            <consortium name="US DOE Joint Genome Institute (JGI-PGF)"/>
            <person name="Walter F."/>
            <person name="Albersmeier A."/>
            <person name="Kalinowski J."/>
            <person name="Ruckert C."/>
        </authorList>
    </citation>
    <scope>NUCLEOTIDE SEQUENCE</scope>
    <source>
        <strain evidence="4">JCM 3093</strain>
    </source>
</reference>
<sequence>MTRPGLVPRPEPVTRPGPRGAGRAPGARPPGPAAAGSGVRRLVAALLVLALAASAGGCSLLPGGAAPYRLTAYFGAAPSLYEQAKVKVLGLDAGTVERLTIEGERVRADLLVDGDVPLPADVRAVVAPQNTLGERSVVLHPPWKPGRPRLAPGAVIPLERTDLPVEIDDALAAFTRLTDALDTDRMGDVAGNLADTVRGRGEQINRALADAASLSRTLAGQDEKLIELADGLNRLAGSLNRREKQVETTIDAFAEASAALADERRRTRRFITGLAGLVRRGDVLLEAYQERLPRGVANLAEVVLTLKANSESAARAIAGARGFVDGVVMAWDRKRHVLTFRLVLNALTRAWLAPLFDALELGEVPCLPGELSNCPWERRRNR</sequence>
<protein>
    <recommendedName>
        <fullName evidence="6">Virulence factor Mce family protein</fullName>
    </recommendedName>
</protein>
<dbReference type="NCBIfam" id="TIGR00996">
    <property type="entry name" value="Mtu_fam_mce"/>
    <property type="match status" value="1"/>
</dbReference>
<dbReference type="InterPro" id="IPR005693">
    <property type="entry name" value="Mce"/>
</dbReference>
<accession>A0AA37BC96</accession>
<evidence type="ECO:0000313" key="5">
    <source>
        <dbReference type="Proteomes" id="UP000627984"/>
    </source>
</evidence>
<dbReference type="AlphaFoldDB" id="A0AA37BC96"/>
<evidence type="ECO:0000259" key="2">
    <source>
        <dbReference type="Pfam" id="PF02470"/>
    </source>
</evidence>
<evidence type="ECO:0000256" key="1">
    <source>
        <dbReference type="SAM" id="MobiDB-lite"/>
    </source>
</evidence>
<comment type="caution">
    <text evidence="4">The sequence shown here is derived from an EMBL/GenBank/DDBJ whole genome shotgun (WGS) entry which is preliminary data.</text>
</comment>
<proteinExistence type="predicted"/>
<dbReference type="InterPro" id="IPR003399">
    <property type="entry name" value="Mce/MlaD"/>
</dbReference>
<dbReference type="PANTHER" id="PTHR33371:SF4">
    <property type="entry name" value="INTERMEMBRANE PHOSPHOLIPID TRANSPORT SYSTEM BINDING PROTEIN MLAD"/>
    <property type="match status" value="1"/>
</dbReference>
<dbReference type="Proteomes" id="UP000627984">
    <property type="component" value="Unassembled WGS sequence"/>
</dbReference>
<feature type="domain" description="Mce/MlaD" evidence="2">
    <location>
        <begin position="67"/>
        <end position="141"/>
    </location>
</feature>
<evidence type="ECO:0008006" key="6">
    <source>
        <dbReference type="Google" id="ProtNLM"/>
    </source>
</evidence>
<dbReference type="GO" id="GO:0005576">
    <property type="term" value="C:extracellular region"/>
    <property type="evidence" value="ECO:0007669"/>
    <property type="project" value="TreeGrafter"/>
</dbReference>
<dbReference type="InterPro" id="IPR024516">
    <property type="entry name" value="Mce_C"/>
</dbReference>
<dbReference type="Pfam" id="PF02470">
    <property type="entry name" value="MlaD"/>
    <property type="match status" value="1"/>
</dbReference>
<name>A0AA37BC96_9ACTN</name>
<dbReference type="RefSeq" id="WP_239319338.1">
    <property type="nucleotide sequence ID" value="NZ_BMQD01000001.1"/>
</dbReference>
<dbReference type="PANTHER" id="PTHR33371">
    <property type="entry name" value="INTERMEMBRANE PHOSPHOLIPID TRANSPORT SYSTEM BINDING PROTEIN MLAD-RELATED"/>
    <property type="match status" value="1"/>
</dbReference>
<dbReference type="InterPro" id="IPR052336">
    <property type="entry name" value="MlaD_Phospholipid_Transporter"/>
</dbReference>